<accession>G4MEL9</accession>
<dbReference type="Pfam" id="PF00300">
    <property type="entry name" value="His_Phos_1"/>
    <property type="match status" value="1"/>
</dbReference>
<gene>
    <name evidence="1" type="ORF">BKIR_c52_4914</name>
</gene>
<dbReference type="InterPro" id="IPR029033">
    <property type="entry name" value="His_PPase_superfam"/>
</dbReference>
<dbReference type="STRING" id="1055526.BKIR_c52_4914"/>
<proteinExistence type="predicted"/>
<dbReference type="Gene3D" id="3.40.50.1240">
    <property type="entry name" value="Phosphoglycerate mutase-like"/>
    <property type="match status" value="1"/>
</dbReference>
<comment type="caution">
    <text evidence="1">The sequence shown here is derived from an EMBL/GenBank/DDBJ whole genome shotgun (WGS) entry which is preliminary data.</text>
</comment>
<dbReference type="HOGENOM" id="CLU_1841449_0_0_4"/>
<organism evidence="1 2">
    <name type="scientific">Candidatus Paraburkholderia kirkii UZHbot1</name>
    <dbReference type="NCBI Taxonomy" id="1055526"/>
    <lineage>
        <taxon>Bacteria</taxon>
        <taxon>Pseudomonadati</taxon>
        <taxon>Pseudomonadota</taxon>
        <taxon>Betaproteobacteria</taxon>
        <taxon>Burkholderiales</taxon>
        <taxon>Burkholderiaceae</taxon>
        <taxon>Paraburkholderia</taxon>
    </lineage>
</organism>
<reference evidence="1 2" key="2">
    <citation type="submission" date="2011-10" db="EMBL/GenBank/DDBJ databases">
        <title>Draft genome sequence of Candidatus Burkholderia kirkii.</title>
        <authorList>
            <person name="Carlier A.L."/>
            <person name="Eberl L."/>
        </authorList>
    </citation>
    <scope>NUCLEOTIDE SEQUENCE [LARGE SCALE GENOMIC DNA]</scope>
    <source>
        <strain evidence="1 2">UZHbot1</strain>
    </source>
</reference>
<sequence length="139" mass="15164">MAQAFDIDPAFDDIDYGRWSGHSIREIGEKEPENIATWLADPYSHPHGGESVAVLAARVIDGSAHRTRGDTPAVHRRHACNRRQGGRGACPRQAAIVDLRDEFRAALVHGAPTAIRRACVGGRAAACVRLNLEFTDRSK</sequence>
<dbReference type="SUPFAM" id="SSF53254">
    <property type="entry name" value="Phosphoglycerate mutase-like"/>
    <property type="match status" value="1"/>
</dbReference>
<dbReference type="BioCyc" id="CBUR1055526:G10QW-1890-MONOMER"/>
<dbReference type="AlphaFoldDB" id="G4MEL9"/>
<reference evidence="1 2" key="1">
    <citation type="submission" date="2011-09" db="EMBL/GenBank/DDBJ databases">
        <authorList>
            <person name="Carlier A."/>
        </authorList>
    </citation>
    <scope>NUCLEOTIDE SEQUENCE [LARGE SCALE GENOMIC DNA]</scope>
    <source>
        <strain evidence="1 2">UZHbot1</strain>
    </source>
</reference>
<dbReference type="InterPro" id="IPR013078">
    <property type="entry name" value="His_Pase_superF_clade-1"/>
</dbReference>
<name>G4MEL9_9BURK</name>
<dbReference type="Proteomes" id="UP000003511">
    <property type="component" value="Unassembled WGS sequence"/>
</dbReference>
<keyword evidence="2" id="KW-1185">Reference proteome</keyword>
<evidence type="ECO:0000313" key="2">
    <source>
        <dbReference type="Proteomes" id="UP000003511"/>
    </source>
</evidence>
<evidence type="ECO:0000313" key="1">
    <source>
        <dbReference type="EMBL" id="CCD39598.1"/>
    </source>
</evidence>
<dbReference type="EMBL" id="CAFE01000220">
    <property type="protein sequence ID" value="CCD39598.1"/>
    <property type="molecule type" value="Genomic_DNA"/>
</dbReference>
<protein>
    <submittedName>
        <fullName evidence="1">Probable phosphoglycerate mutase</fullName>
    </submittedName>
</protein>